<feature type="region of interest" description="Disordered" evidence="1">
    <location>
        <begin position="713"/>
        <end position="758"/>
    </location>
</feature>
<feature type="region of interest" description="Disordered" evidence="1">
    <location>
        <begin position="40"/>
        <end position="136"/>
    </location>
</feature>
<evidence type="ECO:0000313" key="2">
    <source>
        <dbReference type="EMBL" id="KFG33604.1"/>
    </source>
</evidence>
<name>A0A086JN86_TOXGO</name>
<evidence type="ECO:0000256" key="1">
    <source>
        <dbReference type="SAM" id="MobiDB-lite"/>
    </source>
</evidence>
<accession>A0A086JN86</accession>
<sequence length="897" mass="96122">MSCFAPGALCGCCCELCRPVRCVIDQHEVEIIPATYRSSSSVSSVTHGLDGSDAGSLPSTYRSSCARSSHRSQTDDAPTSRSTAVSSHGHRTASHGGYRRRDSPDHPRMQRGGKAAAHAERKLRGGSGTVKIGHFSPNAFPHGHIASSTDHHAASKDLLGSNKPFLLFEDTPKHAASLPSPSPLTVEQLHRKPADQAKDPLVRHQPIGPSQDEGTVKRSDWKICSGSKDASFPASHTSDRLPRMQVVPSLNLQMLYQRRAGLAPQSGTPAANGPFLSGPSRGDAADDLKDDSGAPSVVPREVSPAAEVLIRASRPGQISLSTAVATPSTVAKEETLSLGRDQGGHTADRLGSTCVDPEAEGTDCFRPHSVLTPDSNQSRMTSTMLASSRLVPVSRSARRTMVVHPEVSSGHRSSHGGRSEDVSTKISISQHTSRKYSPVSSGRVVGELASAEKNGEAHMPKEEMTDRSAVFVPKYSGATGMIEQSAAEHIERLDRQHDTFSQASQREHSSCQLFNQQRTLPINEHCGSVLHRLHPVEEQPDVAGLSGQSLSRRFSRTVSVSSDSLESSQSMSSRRSTSVCSSLGLRFEELSLRGSFSSRSSILSRGAFSLIAESGDAVGQPQTSLWRSSQAATGNLDPSLPRITHERLSPLLECGSSVQVLQHLEREHAPGIAVLRSRLAPASAATAHRRFVLQSSAPAVPLITRSEKKLIDLQHERKPGVRSTGGRRTSRSRRDSRRSSSPPPLLRTPTKIAAAGDSESNLKAATAVAARVGGDVRYASARAGFRRHCSDMETPIILSDTERDGAVSDDQRPQMDSVFQSFVPQRLRKQRVGSVASARKPTSSRGKTPAPSEADVPTQKSKNTREPGPTLDGAQLSAGARLVFWTSSRSQCDGRAS</sequence>
<dbReference type="Proteomes" id="UP000028828">
    <property type="component" value="Unassembled WGS sequence"/>
</dbReference>
<feature type="region of interest" description="Disordered" evidence="1">
    <location>
        <begin position="263"/>
        <end position="300"/>
    </location>
</feature>
<feature type="compositionally biased region" description="Polar residues" evidence="1">
    <location>
        <begin position="57"/>
        <end position="67"/>
    </location>
</feature>
<dbReference type="OrthoDB" id="331455at2759"/>
<feature type="region of interest" description="Disordered" evidence="1">
    <location>
        <begin position="828"/>
        <end position="878"/>
    </location>
</feature>
<feature type="compositionally biased region" description="Basic and acidic residues" evidence="1">
    <location>
        <begin position="99"/>
        <end position="108"/>
    </location>
</feature>
<proteinExistence type="predicted"/>
<protein>
    <submittedName>
        <fullName evidence="2">Uncharacterized protein</fullName>
    </submittedName>
</protein>
<reference evidence="2 3" key="1">
    <citation type="submission" date="2014-03" db="EMBL/GenBank/DDBJ databases">
        <authorList>
            <person name="Sibley D."/>
            <person name="Venepally P."/>
            <person name="Karamycheva S."/>
            <person name="Hadjithomas M."/>
            <person name="Khan A."/>
            <person name="Brunk B."/>
            <person name="Roos D."/>
            <person name="Caler E."/>
            <person name="Lorenzi H."/>
        </authorList>
    </citation>
    <scope>NUCLEOTIDE SEQUENCE [LARGE SCALE GENOMIC DNA]</scope>
    <source>
        <strain evidence="3">p89</strain>
    </source>
</reference>
<gene>
    <name evidence="2" type="ORF">TGP89_204880</name>
</gene>
<feature type="region of interest" description="Disordered" evidence="1">
    <location>
        <begin position="404"/>
        <end position="443"/>
    </location>
</feature>
<dbReference type="EMBL" id="AEYI02001748">
    <property type="protein sequence ID" value="KFG33604.1"/>
    <property type="molecule type" value="Genomic_DNA"/>
</dbReference>
<organism evidence="2 3">
    <name type="scientific">Toxoplasma gondii p89</name>
    <dbReference type="NCBI Taxonomy" id="943119"/>
    <lineage>
        <taxon>Eukaryota</taxon>
        <taxon>Sar</taxon>
        <taxon>Alveolata</taxon>
        <taxon>Apicomplexa</taxon>
        <taxon>Conoidasida</taxon>
        <taxon>Coccidia</taxon>
        <taxon>Eucoccidiorida</taxon>
        <taxon>Eimeriorina</taxon>
        <taxon>Sarcocystidae</taxon>
        <taxon>Toxoplasma</taxon>
    </lineage>
</organism>
<dbReference type="VEuPathDB" id="ToxoDB:TGP89_204880"/>
<dbReference type="AlphaFoldDB" id="A0A086JN86"/>
<feature type="compositionally biased region" description="Basic and acidic residues" evidence="1">
    <location>
        <begin position="283"/>
        <end position="292"/>
    </location>
</feature>
<feature type="compositionally biased region" description="Polar residues" evidence="1">
    <location>
        <begin position="75"/>
        <end position="86"/>
    </location>
</feature>
<evidence type="ECO:0000313" key="3">
    <source>
        <dbReference type="Proteomes" id="UP000028828"/>
    </source>
</evidence>
<comment type="caution">
    <text evidence="2">The sequence shown here is derived from an EMBL/GenBank/DDBJ whole genome shotgun (WGS) entry which is preliminary data.</text>
</comment>
<feature type="region of interest" description="Disordered" evidence="1">
    <location>
        <begin position="196"/>
        <end position="218"/>
    </location>
</feature>